<evidence type="ECO:0000256" key="1">
    <source>
        <dbReference type="SAM" id="Phobius"/>
    </source>
</evidence>
<keyword evidence="1" id="KW-1133">Transmembrane helix</keyword>
<accession>A0AAN0VWT1</accession>
<sequence>MEIEIYMPCEPEWVCDSLLLLFALLFVSGLLGFIYIVYREYVKIQRASRVRERRKLPHSQRKKR</sequence>
<evidence type="ECO:0000313" key="2">
    <source>
        <dbReference type="EMBL" id="AIW18710.1"/>
    </source>
</evidence>
<proteinExistence type="predicted"/>
<name>A0AAN0VWT1_9VIBR</name>
<dbReference type="AlphaFoldDB" id="A0AAN0VWT1"/>
<keyword evidence="3" id="KW-1185">Reference proteome</keyword>
<gene>
    <name evidence="2" type="ORF">IX92_06465</name>
</gene>
<keyword evidence="1" id="KW-0472">Membrane</keyword>
<dbReference type="Proteomes" id="UP000030081">
    <property type="component" value="Chromosome 1"/>
</dbReference>
<organism evidence="2 3">
    <name type="scientific">Vibrio coralliilyticus</name>
    <dbReference type="NCBI Taxonomy" id="190893"/>
    <lineage>
        <taxon>Bacteria</taxon>
        <taxon>Pseudomonadati</taxon>
        <taxon>Pseudomonadota</taxon>
        <taxon>Gammaproteobacteria</taxon>
        <taxon>Vibrionales</taxon>
        <taxon>Vibrionaceae</taxon>
        <taxon>Vibrio</taxon>
    </lineage>
</organism>
<reference evidence="2 3" key="1">
    <citation type="submission" date="2014-10" db="EMBL/GenBank/DDBJ databases">
        <title>The Complete Genome Sequence for the Shellfish Pathogen Vibrio coralliilyticus RE98 Isolated from a Shellfish Hatchery.</title>
        <authorList>
            <person name="Richards G.P."/>
            <person name="Bono J.L."/>
            <person name="Watson M.A."/>
            <person name="Needleman D.S."/>
        </authorList>
    </citation>
    <scope>NUCLEOTIDE SEQUENCE [LARGE SCALE GENOMIC DNA]</scope>
    <source>
        <strain evidence="2 3">RE98</strain>
    </source>
</reference>
<feature type="transmembrane region" description="Helical" evidence="1">
    <location>
        <begin position="17"/>
        <end position="38"/>
    </location>
</feature>
<protein>
    <submittedName>
        <fullName evidence="2">Uncharacterized protein</fullName>
    </submittedName>
</protein>
<keyword evidence="1" id="KW-0812">Transmembrane</keyword>
<dbReference type="EMBL" id="CP009617">
    <property type="protein sequence ID" value="AIW18710.1"/>
    <property type="molecule type" value="Genomic_DNA"/>
</dbReference>
<evidence type="ECO:0000313" key="3">
    <source>
        <dbReference type="Proteomes" id="UP000030081"/>
    </source>
</evidence>
<dbReference type="KEGG" id="vcy:IX92_06465"/>